<keyword evidence="5" id="KW-0571">Peptide transport</keyword>
<dbReference type="InterPro" id="IPR023765">
    <property type="entry name" value="SBP_5_CS"/>
</dbReference>
<dbReference type="Gene3D" id="3.10.105.10">
    <property type="entry name" value="Dipeptide-binding Protein, Domain 3"/>
    <property type="match status" value="1"/>
</dbReference>
<dbReference type="PANTHER" id="PTHR30290">
    <property type="entry name" value="PERIPLASMIC BINDING COMPONENT OF ABC TRANSPORTER"/>
    <property type="match status" value="1"/>
</dbReference>
<evidence type="ECO:0000256" key="4">
    <source>
        <dbReference type="ARBA" id="ARBA00022729"/>
    </source>
</evidence>
<proteinExistence type="inferred from homology"/>
<gene>
    <name evidence="9" type="ORF">RAK27_15785</name>
</gene>
<dbReference type="FunFam" id="3.10.105.10:FF:000001">
    <property type="entry name" value="Oligopeptide ABC transporter, oligopeptide-binding protein"/>
    <property type="match status" value="1"/>
</dbReference>
<dbReference type="Proteomes" id="UP001290462">
    <property type="component" value="Unassembled WGS sequence"/>
</dbReference>
<dbReference type="GO" id="GO:0043190">
    <property type="term" value="C:ATP-binding cassette (ABC) transporter complex"/>
    <property type="evidence" value="ECO:0007669"/>
    <property type="project" value="InterPro"/>
</dbReference>
<dbReference type="GO" id="GO:0030288">
    <property type="term" value="C:outer membrane-bounded periplasmic space"/>
    <property type="evidence" value="ECO:0007669"/>
    <property type="project" value="UniProtKB-ARBA"/>
</dbReference>
<dbReference type="InterPro" id="IPR000914">
    <property type="entry name" value="SBP_5_dom"/>
</dbReference>
<evidence type="ECO:0000256" key="7">
    <source>
        <dbReference type="SAM" id="SignalP"/>
    </source>
</evidence>
<dbReference type="CDD" id="cd08504">
    <property type="entry name" value="PBP2_OppA"/>
    <property type="match status" value="1"/>
</dbReference>
<dbReference type="Gene3D" id="3.40.190.10">
    <property type="entry name" value="Periplasmic binding protein-like II"/>
    <property type="match status" value="1"/>
</dbReference>
<dbReference type="AlphaFoldDB" id="A0AAW9K989"/>
<dbReference type="Gene3D" id="3.90.76.10">
    <property type="entry name" value="Dipeptide-binding Protein, Domain 1"/>
    <property type="match status" value="1"/>
</dbReference>
<organism evidence="9 10">
    <name type="scientific">Carnobacterium maltaromaticum</name>
    <name type="common">Carnobacterium piscicola</name>
    <dbReference type="NCBI Taxonomy" id="2751"/>
    <lineage>
        <taxon>Bacteria</taxon>
        <taxon>Bacillati</taxon>
        <taxon>Bacillota</taxon>
        <taxon>Bacilli</taxon>
        <taxon>Lactobacillales</taxon>
        <taxon>Carnobacteriaceae</taxon>
        <taxon>Carnobacterium</taxon>
    </lineage>
</organism>
<protein>
    <submittedName>
        <fullName evidence="9">Peptide ABC transporter substrate-binding protein</fullName>
    </submittedName>
</protein>
<keyword evidence="3" id="KW-0813">Transport</keyword>
<dbReference type="RefSeq" id="WP_010051868.1">
    <property type="nucleotide sequence ID" value="NZ_BJOJ01000033.1"/>
</dbReference>
<dbReference type="PROSITE" id="PS51257">
    <property type="entry name" value="PROKAR_LIPOPROTEIN"/>
    <property type="match status" value="1"/>
</dbReference>
<dbReference type="GO" id="GO:0015833">
    <property type="term" value="P:peptide transport"/>
    <property type="evidence" value="ECO:0007669"/>
    <property type="project" value="UniProtKB-KW"/>
</dbReference>
<dbReference type="InterPro" id="IPR030678">
    <property type="entry name" value="Peptide/Ni-bd"/>
</dbReference>
<reference evidence="9" key="1">
    <citation type="submission" date="2023-08" db="EMBL/GenBank/DDBJ databases">
        <title>Genomic characterization of piscicolin 126 produced by Carnobacterium maltaromaticum CM22 strain isolated from salmon (Salmo salar).</title>
        <authorList>
            <person name="Gonzalez-Gragera E."/>
            <person name="Garcia-Lopez J.D."/>
            <person name="Teso-Perez C."/>
            <person name="Gimenez-Hernandez I."/>
            <person name="Peralta-Sanchez J.M."/>
            <person name="Valdivia E."/>
            <person name="Montalban-Lopez M."/>
            <person name="Martin-Platero A.M."/>
            <person name="Banos A."/>
            <person name="Martinez-Bueno M."/>
        </authorList>
    </citation>
    <scope>NUCLEOTIDE SEQUENCE</scope>
    <source>
        <strain evidence="9">CM22</strain>
    </source>
</reference>
<dbReference type="InterPro" id="IPR039424">
    <property type="entry name" value="SBP_5"/>
</dbReference>
<name>A0AAW9K989_CARML</name>
<evidence type="ECO:0000256" key="6">
    <source>
        <dbReference type="SAM" id="MobiDB-lite"/>
    </source>
</evidence>
<evidence type="ECO:0000256" key="3">
    <source>
        <dbReference type="ARBA" id="ARBA00022448"/>
    </source>
</evidence>
<sequence>MKKGKLVSLLGIALTSTIVLAACGGGSGSDKASDSASKDSSGKMAKKQELNLIESAEIPTMDSVMNTDTVGSIVMNNVFEGLYRQDLDNNPVLGMAAEEPKISDDKLTYTFKIRDDAKWSNGDPVTAGDFVFSWRRLVDPTTAAPYSYMMDGVIANASAVIAGEKQPDELGVKAVDDKTLEIQLERAVPYFKGLLSLAMYYPQNEKFVTEQGEKYASNSDALVYNGPFKLAAWDGTGLSWEYDKNDTYWDKDTVKLDKINVDVVKETSTALNLYDDGQIDRMVLTGEYVQTRQDDPDLKKFPTSSVFFLKFNQERNGKATPLANENIRKALSMAFDKQAYADTVLQNGSVPANGLVPAGLAKDPKNDKDFRKENGDLSKYDAKKAQEFWKKGLKELGVDKLDLEFLSDDTENAKRSSEFMQGQLEENLDGLKITLRNVPFKVRIDNNDKQDYDIQLSGWGADFSDPINFLELFETGNGNNKSGFSNEKYDSLLKEISTTSLTDPEKRWEQMLEAEKVLFDNGAIAPIYQRYWAVLEKPTVKDIGYHLVGADYSYKWTYLEDK</sequence>
<evidence type="ECO:0000259" key="8">
    <source>
        <dbReference type="Pfam" id="PF00496"/>
    </source>
</evidence>
<evidence type="ECO:0000256" key="1">
    <source>
        <dbReference type="ARBA" id="ARBA00004193"/>
    </source>
</evidence>
<feature type="region of interest" description="Disordered" evidence="6">
    <location>
        <begin position="26"/>
        <end position="46"/>
    </location>
</feature>
<dbReference type="PANTHER" id="PTHR30290:SF10">
    <property type="entry name" value="PERIPLASMIC OLIGOPEPTIDE-BINDING PROTEIN-RELATED"/>
    <property type="match status" value="1"/>
</dbReference>
<feature type="compositionally biased region" description="Basic and acidic residues" evidence="6">
    <location>
        <begin position="31"/>
        <end position="46"/>
    </location>
</feature>
<dbReference type="GO" id="GO:1904680">
    <property type="term" value="F:peptide transmembrane transporter activity"/>
    <property type="evidence" value="ECO:0007669"/>
    <property type="project" value="TreeGrafter"/>
</dbReference>
<feature type="signal peptide" evidence="7">
    <location>
        <begin position="1"/>
        <end position="21"/>
    </location>
</feature>
<evidence type="ECO:0000313" key="10">
    <source>
        <dbReference type="Proteomes" id="UP001290462"/>
    </source>
</evidence>
<feature type="chain" id="PRO_5044027081" evidence="7">
    <location>
        <begin position="22"/>
        <end position="562"/>
    </location>
</feature>
<comment type="caution">
    <text evidence="9">The sequence shown here is derived from an EMBL/GenBank/DDBJ whole genome shotgun (WGS) entry which is preliminary data.</text>
</comment>
<dbReference type="Pfam" id="PF00496">
    <property type="entry name" value="SBP_bac_5"/>
    <property type="match status" value="1"/>
</dbReference>
<feature type="domain" description="Solute-binding protein family 5" evidence="8">
    <location>
        <begin position="94"/>
        <end position="480"/>
    </location>
</feature>
<keyword evidence="5" id="KW-0653">Protein transport</keyword>
<comment type="subcellular location">
    <subcellularLocation>
        <location evidence="1">Cell membrane</location>
        <topology evidence="1">Lipid-anchor</topology>
    </subcellularLocation>
</comment>
<dbReference type="PIRSF" id="PIRSF002741">
    <property type="entry name" value="MppA"/>
    <property type="match status" value="1"/>
</dbReference>
<dbReference type="EMBL" id="JAVBVO010000005">
    <property type="protein sequence ID" value="MDZ5760097.1"/>
    <property type="molecule type" value="Genomic_DNA"/>
</dbReference>
<dbReference type="SUPFAM" id="SSF53850">
    <property type="entry name" value="Periplasmic binding protein-like II"/>
    <property type="match status" value="1"/>
</dbReference>
<dbReference type="PROSITE" id="PS01040">
    <property type="entry name" value="SBP_BACTERIAL_5"/>
    <property type="match status" value="1"/>
</dbReference>
<evidence type="ECO:0000256" key="2">
    <source>
        <dbReference type="ARBA" id="ARBA00005695"/>
    </source>
</evidence>
<evidence type="ECO:0000313" key="9">
    <source>
        <dbReference type="EMBL" id="MDZ5760097.1"/>
    </source>
</evidence>
<evidence type="ECO:0000256" key="5">
    <source>
        <dbReference type="ARBA" id="ARBA00022856"/>
    </source>
</evidence>
<keyword evidence="4 7" id="KW-0732">Signal</keyword>
<dbReference type="GeneID" id="83606518"/>
<accession>A0AAW9K989</accession>
<dbReference type="FunFam" id="3.90.76.10:FF:000001">
    <property type="entry name" value="Oligopeptide ABC transporter substrate-binding protein"/>
    <property type="match status" value="1"/>
</dbReference>
<comment type="similarity">
    <text evidence="2">Belongs to the bacterial solute-binding protein 5 family.</text>
</comment>